<evidence type="ECO:0000313" key="1">
    <source>
        <dbReference type="EMBL" id="MBN2067707.1"/>
    </source>
</evidence>
<evidence type="ECO:0000313" key="2">
    <source>
        <dbReference type="Proteomes" id="UP000809243"/>
    </source>
</evidence>
<dbReference type="SUPFAM" id="SSF48208">
    <property type="entry name" value="Six-hairpin glycosidases"/>
    <property type="match status" value="1"/>
</dbReference>
<dbReference type="EMBL" id="JAFGDB010000076">
    <property type="protein sequence ID" value="MBN2067707.1"/>
    <property type="molecule type" value="Genomic_DNA"/>
</dbReference>
<organism evidence="1 2">
    <name type="scientific">Candidatus Iainarchaeum sp</name>
    <dbReference type="NCBI Taxonomy" id="3101447"/>
    <lineage>
        <taxon>Archaea</taxon>
        <taxon>Candidatus Iainarchaeota</taxon>
        <taxon>Candidatus Iainarchaeia</taxon>
        <taxon>Candidatus Iainarchaeales</taxon>
        <taxon>Candidatus Iainarchaeaceae</taxon>
        <taxon>Candidatus Iainarchaeum</taxon>
    </lineage>
</organism>
<gene>
    <name evidence="1" type="ORF">JW744_04525</name>
</gene>
<sequence>MELKERIALAQNWLLHSGIQAKSGAFNSWLDLDSETYPFAYSEITGYALTTLVFLNGEGKGSHIESASSAAKWLEEEAVTKEGAVKARQYHDANQADKRFSFKEGNIFSFDCGMVMKGFLSFYNQTGKKSYLAAAKRIASFLDEKMGRKGEMHAVYNLNSRKFLDSSSKWSWQPGAYHAKNAIAYIQLSEATGDKSLLETAKNLCESALKMQEPSGRFVTSAKDKSTHLHPHCYAAEGLLYAGTKLGEKRFVEAAKKAAEWAISNQAKNGGINPFFDGSWNSNQRSDVIAQVLRLYSALNSTGNIEKKYSANAKLLEERLVSFQNLQEGQQQGGFFYGKELDGNPRNSLNSWCTMFALQALSWFENLAGGKALNMELLI</sequence>
<name>A0A938YTA5_9ARCH</name>
<reference evidence="1" key="1">
    <citation type="submission" date="2021-01" db="EMBL/GenBank/DDBJ databases">
        <title>Active Sulfur Cycling in an Early Earth Analoge.</title>
        <authorList>
            <person name="Hahn C.R."/>
            <person name="Youssef N.H."/>
            <person name="Elshahed M."/>
        </authorList>
    </citation>
    <scope>NUCLEOTIDE SEQUENCE</scope>
    <source>
        <strain evidence="1">Zod_Metabat.1151</strain>
    </source>
</reference>
<dbReference type="InterPro" id="IPR008928">
    <property type="entry name" value="6-hairpin_glycosidase_sf"/>
</dbReference>
<dbReference type="GO" id="GO:0005975">
    <property type="term" value="P:carbohydrate metabolic process"/>
    <property type="evidence" value="ECO:0007669"/>
    <property type="project" value="InterPro"/>
</dbReference>
<proteinExistence type="predicted"/>
<dbReference type="Proteomes" id="UP000809243">
    <property type="component" value="Unassembled WGS sequence"/>
</dbReference>
<protein>
    <recommendedName>
        <fullName evidence="3">Terpene cyclase/mutase family protein</fullName>
    </recommendedName>
</protein>
<evidence type="ECO:0008006" key="3">
    <source>
        <dbReference type="Google" id="ProtNLM"/>
    </source>
</evidence>
<comment type="caution">
    <text evidence="1">The sequence shown here is derived from an EMBL/GenBank/DDBJ whole genome shotgun (WGS) entry which is preliminary data.</text>
</comment>
<dbReference type="AlphaFoldDB" id="A0A938YTA5"/>
<dbReference type="Gene3D" id="1.50.10.20">
    <property type="match status" value="1"/>
</dbReference>
<accession>A0A938YTA5</accession>